<dbReference type="EMBL" id="JADKFW010000004">
    <property type="protein sequence ID" value="MBK9716763.1"/>
    <property type="molecule type" value="Genomic_DNA"/>
</dbReference>
<evidence type="ECO:0000313" key="9">
    <source>
        <dbReference type="EMBL" id="MBK9716763.1"/>
    </source>
</evidence>
<evidence type="ECO:0008006" key="11">
    <source>
        <dbReference type="Google" id="ProtNLM"/>
    </source>
</evidence>
<dbReference type="SMART" id="SM00710">
    <property type="entry name" value="PbH1"/>
    <property type="match status" value="7"/>
</dbReference>
<sequence length="749" mass="79529">MKSSLLTALCIFILSHTSWSQTIIFVNIAATGANNGTSWQNAYKDLQVAIDAAKKNNILWVAKGTYKPGKGSGSITQSFVAKSDIAIFGGFKGTETQFAQRDFKTNLAILSGDHADNDDPIDNTLRRSDNAQHVIYADTSVLNFILDGLVISGGNTAGAGGANDERRGGGFLCYGEVKIKNCIFRNNYGYFGGAFYPRAQKLNYTLENCTFTNNTADAGGGGALYVVSPDGIGTITNCTFELNKSSGSGGALNVQISKPNFRNCKFLFNTASGTGARGGAVFSSIPGSNYSNCEFAGNMATTSGGAININGEGYPSIVDSCMFTDNESGFGGAVAMFNGSKNTAQALKVTFNFCQFENNTASLSGGATLSGFKANTIFNDCSFKVNMAGLSSGGFGGAIFSQNDSTSVSIFRSQFELNSALKNGGALSAINGAKINIEKCNFEGNDAVNGGAISFIEDTIDLVGSLRILNSKIEFNQAKDYGGGLYLYNTKTDVNNCIIGNNSCEEGKGFGGGLSIVQAKSPSVAVKFINTTIATNKAKSGFGISTFTNAANLLKIELLNTILYQPDGTNYQVESGPQVILSLGGNLSSDKSLTISGTNDIINTDPLFVNAGLEDYHLKSGSPCINKGIKTAEVLSLDIENRIRDNSPDKGCHEFGAPVPNRDLEINNSLVIMASNQCNTLQFTIESDWKGVAQYTVFDVTGKIIITGHFNKWSTKENIIHEGIVFMPGVYFLNVVHDTTIIGKSFFRD</sequence>
<dbReference type="GO" id="GO:0009279">
    <property type="term" value="C:cell outer membrane"/>
    <property type="evidence" value="ECO:0007669"/>
    <property type="project" value="UniProtKB-SubCell"/>
</dbReference>
<evidence type="ECO:0000313" key="10">
    <source>
        <dbReference type="Proteomes" id="UP000808349"/>
    </source>
</evidence>
<keyword evidence="6" id="KW-0472">Membrane</keyword>
<organism evidence="9 10">
    <name type="scientific">Candidatus Defluviibacterium haderslevense</name>
    <dbReference type="NCBI Taxonomy" id="2981993"/>
    <lineage>
        <taxon>Bacteria</taxon>
        <taxon>Pseudomonadati</taxon>
        <taxon>Bacteroidota</taxon>
        <taxon>Saprospiria</taxon>
        <taxon>Saprospirales</taxon>
        <taxon>Saprospiraceae</taxon>
        <taxon>Candidatus Defluviibacterium</taxon>
    </lineage>
</organism>
<keyword evidence="4" id="KW-0964">Secreted</keyword>
<dbReference type="Gene3D" id="2.160.20.10">
    <property type="entry name" value="Single-stranded right-handed beta-helix, Pectin lyase-like"/>
    <property type="match status" value="2"/>
</dbReference>
<evidence type="ECO:0000256" key="6">
    <source>
        <dbReference type="ARBA" id="ARBA00023136"/>
    </source>
</evidence>
<comment type="caution">
    <text evidence="9">The sequence shown here is derived from an EMBL/GenBank/DDBJ whole genome shotgun (WGS) entry which is preliminary data.</text>
</comment>
<evidence type="ECO:0000256" key="2">
    <source>
        <dbReference type="ARBA" id="ARBA00004442"/>
    </source>
</evidence>
<reference evidence="9 10" key="1">
    <citation type="submission" date="2020-10" db="EMBL/GenBank/DDBJ databases">
        <title>Connecting structure to function with the recovery of over 1000 high-quality activated sludge metagenome-assembled genomes encoding full-length rRNA genes using long-read sequencing.</title>
        <authorList>
            <person name="Singleton C.M."/>
            <person name="Petriglieri F."/>
            <person name="Kristensen J.M."/>
            <person name="Kirkegaard R.H."/>
            <person name="Michaelsen T.Y."/>
            <person name="Andersen M.H."/>
            <person name="Karst S.M."/>
            <person name="Dueholm M.S."/>
            <person name="Nielsen P.H."/>
            <person name="Albertsen M."/>
        </authorList>
    </citation>
    <scope>NUCLEOTIDE SEQUENCE [LARGE SCALE GENOMIC DNA]</scope>
    <source>
        <strain evidence="9">Ribe_18-Q3-R11-54_BAT3C.373</strain>
    </source>
</reference>
<name>A0A9D7S6U6_9BACT</name>
<feature type="chain" id="PRO_5038824044" description="T9SS type A sorting domain-containing protein" evidence="8">
    <location>
        <begin position="21"/>
        <end position="749"/>
    </location>
</feature>
<dbReference type="AlphaFoldDB" id="A0A9D7S6U6"/>
<dbReference type="Proteomes" id="UP000808349">
    <property type="component" value="Unassembled WGS sequence"/>
</dbReference>
<accession>A0A9D7S6U6</accession>
<evidence type="ECO:0000256" key="4">
    <source>
        <dbReference type="ARBA" id="ARBA00022525"/>
    </source>
</evidence>
<evidence type="ECO:0000256" key="8">
    <source>
        <dbReference type="SAM" id="SignalP"/>
    </source>
</evidence>
<keyword evidence="7" id="KW-0998">Cell outer membrane</keyword>
<comment type="subcellular location">
    <subcellularLocation>
        <location evidence="1">Cell envelope</location>
    </subcellularLocation>
    <subcellularLocation>
        <location evidence="2">Cell outer membrane</location>
    </subcellularLocation>
    <subcellularLocation>
        <location evidence="3">Secreted</location>
    </subcellularLocation>
</comment>
<evidence type="ECO:0000256" key="1">
    <source>
        <dbReference type="ARBA" id="ARBA00004196"/>
    </source>
</evidence>
<dbReference type="PANTHER" id="PTHR11319:SF35">
    <property type="entry name" value="OUTER MEMBRANE PROTEIN PMPC-RELATED"/>
    <property type="match status" value="1"/>
</dbReference>
<evidence type="ECO:0000256" key="5">
    <source>
        <dbReference type="ARBA" id="ARBA00022729"/>
    </source>
</evidence>
<evidence type="ECO:0000256" key="3">
    <source>
        <dbReference type="ARBA" id="ARBA00004613"/>
    </source>
</evidence>
<dbReference type="GO" id="GO:0005576">
    <property type="term" value="C:extracellular region"/>
    <property type="evidence" value="ECO:0007669"/>
    <property type="project" value="UniProtKB-SubCell"/>
</dbReference>
<dbReference type="SUPFAM" id="SSF51126">
    <property type="entry name" value="Pectin lyase-like"/>
    <property type="match status" value="2"/>
</dbReference>
<dbReference type="InterPro" id="IPR012334">
    <property type="entry name" value="Pectin_lyas_fold"/>
</dbReference>
<dbReference type="InterPro" id="IPR011050">
    <property type="entry name" value="Pectin_lyase_fold/virulence"/>
</dbReference>
<evidence type="ECO:0000256" key="7">
    <source>
        <dbReference type="ARBA" id="ARBA00023237"/>
    </source>
</evidence>
<dbReference type="InterPro" id="IPR006626">
    <property type="entry name" value="PbH1"/>
</dbReference>
<dbReference type="Pfam" id="PF02415">
    <property type="entry name" value="Chlam_PMP"/>
    <property type="match status" value="1"/>
</dbReference>
<keyword evidence="5 8" id="KW-0732">Signal</keyword>
<protein>
    <recommendedName>
        <fullName evidence="11">T9SS type A sorting domain-containing protein</fullName>
    </recommendedName>
</protein>
<proteinExistence type="predicted"/>
<gene>
    <name evidence="9" type="ORF">IPO85_04470</name>
</gene>
<dbReference type="InterPro" id="IPR003368">
    <property type="entry name" value="POMP_repeat"/>
</dbReference>
<feature type="signal peptide" evidence="8">
    <location>
        <begin position="1"/>
        <end position="20"/>
    </location>
</feature>
<dbReference type="PANTHER" id="PTHR11319">
    <property type="entry name" value="G PROTEIN-COUPLED RECEPTOR-RELATED"/>
    <property type="match status" value="1"/>
</dbReference>